<evidence type="ECO:0000259" key="9">
    <source>
        <dbReference type="Pfam" id="PF04095"/>
    </source>
</evidence>
<dbReference type="PANTHER" id="PTHR43816">
    <property type="entry name" value="NICOTINAMIDE PHOSPHORIBOSYLTRANSFERASE"/>
    <property type="match status" value="1"/>
</dbReference>
<keyword evidence="4 11" id="KW-0808">Transferase</keyword>
<dbReference type="Pfam" id="PF04095">
    <property type="entry name" value="NAPRTase"/>
    <property type="match status" value="1"/>
</dbReference>
<comment type="similarity">
    <text evidence="1">Belongs to the NAPRTase family.</text>
</comment>
<evidence type="ECO:0000256" key="1">
    <source>
        <dbReference type="ARBA" id="ARBA00010897"/>
    </source>
</evidence>
<keyword evidence="2" id="KW-0662">Pyridine nucleotide biosynthesis</keyword>
<evidence type="ECO:0000256" key="3">
    <source>
        <dbReference type="ARBA" id="ARBA00022676"/>
    </source>
</evidence>
<keyword evidence="3 11" id="KW-0328">Glycosyltransferase</keyword>
<evidence type="ECO:0000256" key="6">
    <source>
        <dbReference type="ARBA" id="ARBA00035024"/>
    </source>
</evidence>
<dbReference type="SUPFAM" id="SSF51690">
    <property type="entry name" value="Nicotinate/Quinolinate PRTase C-terminal domain-like"/>
    <property type="match status" value="1"/>
</dbReference>
<evidence type="ECO:0000256" key="5">
    <source>
        <dbReference type="ARBA" id="ARBA00035007"/>
    </source>
</evidence>
<dbReference type="GO" id="GO:0009435">
    <property type="term" value="P:NAD+ biosynthetic process"/>
    <property type="evidence" value="ECO:0007669"/>
    <property type="project" value="InterPro"/>
</dbReference>
<dbReference type="InterPro" id="IPR041529">
    <property type="entry name" value="DUF5598"/>
</dbReference>
<dbReference type="Gene3D" id="3.90.1170.20">
    <property type="entry name" value="Quinolinate phosphoribosyl transferase, N-terminal domain"/>
    <property type="match status" value="1"/>
</dbReference>
<dbReference type="InterPro" id="IPR037128">
    <property type="entry name" value="Quinolinate_PRibosylTase_N_sf"/>
</dbReference>
<evidence type="ECO:0000313" key="12">
    <source>
        <dbReference type="Proteomes" id="UP000028568"/>
    </source>
</evidence>
<evidence type="ECO:0000256" key="2">
    <source>
        <dbReference type="ARBA" id="ARBA00022642"/>
    </source>
</evidence>
<dbReference type="EC" id="2.4.2.12" evidence="6"/>
<dbReference type="CDD" id="cd01569">
    <property type="entry name" value="PBEF_like"/>
    <property type="match status" value="1"/>
</dbReference>
<dbReference type="RefSeq" id="YP_009098341.1">
    <property type="nucleotide sequence ID" value="NC_025417.1"/>
</dbReference>
<dbReference type="PIRSF" id="PIRSF005943">
    <property type="entry name" value="NMPRT"/>
    <property type="match status" value="1"/>
</dbReference>
<evidence type="ECO:0000256" key="7">
    <source>
        <dbReference type="ARBA" id="ARBA00035036"/>
    </source>
</evidence>
<feature type="domain" description="Nicotinate/nicotinamide phosphoribosyltransferase" evidence="9">
    <location>
        <begin position="181"/>
        <end position="471"/>
    </location>
</feature>
<dbReference type="SUPFAM" id="SSF54675">
    <property type="entry name" value="Nicotinate/Quinolinate PRTase N-terminal domain-like"/>
    <property type="match status" value="1"/>
</dbReference>
<dbReference type="Proteomes" id="UP000028568">
    <property type="component" value="Segment"/>
</dbReference>
<dbReference type="Pfam" id="PF18127">
    <property type="entry name" value="NAMPT_N"/>
    <property type="match status" value="1"/>
</dbReference>
<evidence type="ECO:0000313" key="11">
    <source>
        <dbReference type="EMBL" id="AFX93458.1"/>
    </source>
</evidence>
<protein>
    <recommendedName>
        <fullName evidence="7">Nicotinamide phosphoribosyltransferase</fullName>
        <ecNumber evidence="6">2.4.2.12</ecNumber>
    </recommendedName>
</protein>
<dbReference type="InterPro" id="IPR041525">
    <property type="entry name" value="N/Namide_PRibTrfase"/>
</dbReference>
<comment type="catalytic activity">
    <reaction evidence="8">
        <text>beta-nicotinamide D-ribonucleotide + diphosphate = 5-phospho-alpha-D-ribose 1-diphosphate + nicotinamide + H(+)</text>
        <dbReference type="Rhea" id="RHEA:16149"/>
        <dbReference type="ChEBI" id="CHEBI:14649"/>
        <dbReference type="ChEBI" id="CHEBI:15378"/>
        <dbReference type="ChEBI" id="CHEBI:17154"/>
        <dbReference type="ChEBI" id="CHEBI:33019"/>
        <dbReference type="ChEBI" id="CHEBI:58017"/>
        <dbReference type="EC" id="2.4.2.12"/>
    </reaction>
    <physiologicalReaction direction="right-to-left" evidence="8">
        <dbReference type="Rhea" id="RHEA:16151"/>
    </physiologicalReaction>
</comment>
<evidence type="ECO:0000259" key="10">
    <source>
        <dbReference type="Pfam" id="PF18127"/>
    </source>
</evidence>
<dbReference type="Gene3D" id="3.20.20.70">
    <property type="entry name" value="Aldolase class I"/>
    <property type="match status" value="1"/>
</dbReference>
<name>A0A075BEV3_9CAUD</name>
<evidence type="ECO:0000256" key="8">
    <source>
        <dbReference type="ARBA" id="ARBA00047835"/>
    </source>
</evidence>
<dbReference type="InterPro" id="IPR036068">
    <property type="entry name" value="Nicotinate_pribotase-like_C"/>
</dbReference>
<dbReference type="InterPro" id="IPR016471">
    <property type="entry name" value="Nicotinamide_PRibTrfase"/>
</dbReference>
<accession>A0A075BEV3</accession>
<evidence type="ECO:0000256" key="4">
    <source>
        <dbReference type="ARBA" id="ARBA00022679"/>
    </source>
</evidence>
<proteinExistence type="inferred from homology"/>
<dbReference type="PANTHER" id="PTHR43816:SF1">
    <property type="entry name" value="NICOTINAMIDE PHOSPHORIBOSYLTRANSFERASE"/>
    <property type="match status" value="1"/>
</dbReference>
<dbReference type="SMR" id="A0A075BEV3"/>
<dbReference type="InterPro" id="IPR013785">
    <property type="entry name" value="Aldolase_TIM"/>
</dbReference>
<dbReference type="KEGG" id="vg:22276604"/>
<dbReference type="NCBIfam" id="NF006629">
    <property type="entry name" value="PRK09198.1"/>
    <property type="match status" value="1"/>
</dbReference>
<reference evidence="11 12" key="1">
    <citation type="journal article" date="2014" name="PLoS ONE">
        <title>Improving the Safety of Staphylococcus aureus Polyvalent Phages by Their Production on a Staphylococcus xylosus Strain.</title>
        <authorList>
            <person name="El Haddad L."/>
            <person name="Ben Abdallah N."/>
            <person name="Plante P.L."/>
            <person name="Dumaresq J."/>
            <person name="Katsarava R."/>
            <person name="Labrie S."/>
            <person name="Corbeil J."/>
            <person name="St-Gelais D."/>
            <person name="Moineau S."/>
        </authorList>
    </citation>
    <scope>NUCLEOTIDE SEQUENCE [LARGE SCALE GENOMIC DNA]</scope>
</reference>
<feature type="domain" description="Nicotinamide phosphoribosyltransferase N-terminal" evidence="10">
    <location>
        <begin position="6"/>
        <end position="71"/>
    </location>
</feature>
<dbReference type="EMBL" id="KC012913">
    <property type="protein sequence ID" value="AFX93458.1"/>
    <property type="molecule type" value="Genomic_DNA"/>
</dbReference>
<sequence length="489" mass="56146">MLNPTLMCDFYKLSHREQYPEGTEIVYSTLVPRSNKYYEHSDNIVVFGIQSLVKKYFIDMFNKEFFNRPKEEVINEYKRTVKFTLGQENPDAKHLEQLHDLGYLPIDVRALKEGTVVHPNTPVMTIENTHSDFFWLTNYLETIISTQTWQAMTSATLAYDMRKMLDKYAMETVGNIEAVDFQGHDFSMRGMSSLETAQLSSAGHAISFKGSDTVPVVDFLESYYNADVEKEMVVASIPATEHSVMCANGNYETMDEYETYKRMLTEIYPTGIFSIVSDTWDFWGNMTKTLPRLKDIIMERNGKVVIRPDSGDPVKIICGDPDADTEYERKGAVEVLWDTFGGTETEKGYKVLDEHVGLIYGDSINYERAQQICEGLKEKGFASINVVLGVGSFSYQFNTRDTHGFAIKATYAKIKNEEKLIYKNPKTDSGKRSHKGRVAVYKDGSWEDNLTLHQWLNKQNVNQLERVFEDGKLYRDQSLSEIREIIKNN</sequence>
<dbReference type="GO" id="GO:0047280">
    <property type="term" value="F:nicotinamide phosphoribosyltransferase activity"/>
    <property type="evidence" value="ECO:0007669"/>
    <property type="project" value="UniProtKB-EC"/>
</dbReference>
<comment type="pathway">
    <text evidence="5">Cofactor biosynthesis; NAD(+) biosynthesis; nicotinamide D-ribonucleotide from 5-phospho-alpha-D-ribose 1-diphosphate and nicotinamide: step 1/1.</text>
</comment>
<organism evidence="11 12">
    <name type="scientific">Staphylococcus phage Team1</name>
    <dbReference type="NCBI Taxonomy" id="1262512"/>
    <lineage>
        <taxon>Viruses</taxon>
        <taxon>Duplodnaviria</taxon>
        <taxon>Heunggongvirae</taxon>
        <taxon>Uroviricota</taxon>
        <taxon>Caudoviricetes</taxon>
        <taxon>Herelleviridae</taxon>
        <taxon>Twortvirinae</taxon>
        <taxon>Kayvirus</taxon>
        <taxon>Kayvirus G1</taxon>
    </lineage>
</organism>
<dbReference type="GeneID" id="22276604"/>